<dbReference type="InterPro" id="IPR001902">
    <property type="entry name" value="SLC26A/SulP_fam"/>
</dbReference>
<feature type="transmembrane region" description="Helical" evidence="6">
    <location>
        <begin position="122"/>
        <end position="144"/>
    </location>
</feature>
<dbReference type="NCBIfam" id="TIGR00815">
    <property type="entry name" value="sulP"/>
    <property type="match status" value="1"/>
</dbReference>
<feature type="transmembrane region" description="Helical" evidence="6">
    <location>
        <begin position="156"/>
        <end position="179"/>
    </location>
</feature>
<feature type="transmembrane region" description="Helical" evidence="6">
    <location>
        <begin position="350"/>
        <end position="383"/>
    </location>
</feature>
<dbReference type="Pfam" id="PF01740">
    <property type="entry name" value="STAS"/>
    <property type="match status" value="1"/>
</dbReference>
<dbReference type="EMBL" id="CP045725">
    <property type="protein sequence ID" value="QGF24796.1"/>
    <property type="molecule type" value="Genomic_DNA"/>
</dbReference>
<dbReference type="InterPro" id="IPR036513">
    <property type="entry name" value="STAS_dom_sf"/>
</dbReference>
<accession>A0A5Q2FKC8</accession>
<dbReference type="GO" id="GO:0055085">
    <property type="term" value="P:transmembrane transport"/>
    <property type="evidence" value="ECO:0007669"/>
    <property type="project" value="InterPro"/>
</dbReference>
<reference evidence="8 9" key="1">
    <citation type="submission" date="2019-10" db="EMBL/GenBank/DDBJ databases">
        <title>Genomic analysis of Raineyella sp. CBA3103.</title>
        <authorList>
            <person name="Roh S.W."/>
        </authorList>
    </citation>
    <scope>NUCLEOTIDE SEQUENCE [LARGE SCALE GENOMIC DNA]</scope>
    <source>
        <strain evidence="8 9">CBA3103</strain>
    </source>
</reference>
<evidence type="ECO:0000256" key="4">
    <source>
        <dbReference type="ARBA" id="ARBA00023136"/>
    </source>
</evidence>
<dbReference type="Gene3D" id="3.30.750.24">
    <property type="entry name" value="STAS domain"/>
    <property type="match status" value="1"/>
</dbReference>
<keyword evidence="3 6" id="KW-1133">Transmembrane helix</keyword>
<evidence type="ECO:0000256" key="3">
    <source>
        <dbReference type="ARBA" id="ARBA00022989"/>
    </source>
</evidence>
<dbReference type="PROSITE" id="PS50801">
    <property type="entry name" value="STAS"/>
    <property type="match status" value="1"/>
</dbReference>
<feature type="transmembrane region" description="Helical" evidence="6">
    <location>
        <begin position="62"/>
        <end position="87"/>
    </location>
</feature>
<evidence type="ECO:0000256" key="1">
    <source>
        <dbReference type="ARBA" id="ARBA00004141"/>
    </source>
</evidence>
<name>A0A5Q2FKC8_9ACTN</name>
<dbReference type="InterPro" id="IPR002645">
    <property type="entry name" value="STAS_dom"/>
</dbReference>
<evidence type="ECO:0000313" key="8">
    <source>
        <dbReference type="EMBL" id="QGF24796.1"/>
    </source>
</evidence>
<dbReference type="CDD" id="cd07042">
    <property type="entry name" value="STAS_SulP_like_sulfate_transporter"/>
    <property type="match status" value="1"/>
</dbReference>
<feature type="compositionally biased region" description="Basic residues" evidence="5">
    <location>
        <begin position="616"/>
        <end position="625"/>
    </location>
</feature>
<dbReference type="PANTHER" id="PTHR11814">
    <property type="entry name" value="SULFATE TRANSPORTER"/>
    <property type="match status" value="1"/>
</dbReference>
<feature type="compositionally biased region" description="Basic and acidic residues" evidence="5">
    <location>
        <begin position="589"/>
        <end position="605"/>
    </location>
</feature>
<dbReference type="KEGG" id="rain:Rai3103_15470"/>
<feature type="region of interest" description="Disordered" evidence="5">
    <location>
        <begin position="581"/>
        <end position="637"/>
    </location>
</feature>
<gene>
    <name evidence="8" type="primary">sulP</name>
    <name evidence="8" type="ORF">Rai3103_15470</name>
</gene>
<feature type="transmembrane region" description="Helical" evidence="6">
    <location>
        <begin position="403"/>
        <end position="431"/>
    </location>
</feature>
<feature type="domain" description="STAS" evidence="7">
    <location>
        <begin position="459"/>
        <end position="574"/>
    </location>
</feature>
<proteinExistence type="predicted"/>
<evidence type="ECO:0000259" key="7">
    <source>
        <dbReference type="PROSITE" id="PS50801"/>
    </source>
</evidence>
<feature type="transmembrane region" description="Helical" evidence="6">
    <location>
        <begin position="40"/>
        <end position="56"/>
    </location>
</feature>
<dbReference type="Proteomes" id="UP000386847">
    <property type="component" value="Chromosome"/>
</dbReference>
<keyword evidence="4 6" id="KW-0472">Membrane</keyword>
<comment type="subcellular location">
    <subcellularLocation>
        <location evidence="1">Membrane</location>
        <topology evidence="1">Multi-pass membrane protein</topology>
    </subcellularLocation>
</comment>
<evidence type="ECO:0000313" key="9">
    <source>
        <dbReference type="Proteomes" id="UP000386847"/>
    </source>
</evidence>
<keyword evidence="9" id="KW-1185">Reference proteome</keyword>
<feature type="region of interest" description="Disordered" evidence="5">
    <location>
        <begin position="1"/>
        <end position="20"/>
    </location>
</feature>
<evidence type="ECO:0000256" key="2">
    <source>
        <dbReference type="ARBA" id="ARBA00022692"/>
    </source>
</evidence>
<sequence>MTAGAGSRPAQPAPGAERGRLEGSRVLPGLRVLRHYQRRWLRGDLLAGVTVAAYLVPQVMAYAGVAGLPAVTGLWAIVGPLLLYAVLGSSRQLSVGPESTTALMTATAIATLAPDAGPGQRATLAAVLALTVALICFVGWATGLGFLSEFFSTPVLLGYMSGIAALMILSQLGKVSRIATDGRSTYLEVRSLLQNAGQLHWQTAVLALAVLAALLLLDRFLPRWPGPLLAMVASAGIVAGWDLTAVGIRVVGAVPAGLPPFGPPDLSGIPWREMVPVAVGVALVGYTDNVLTGRSFAVRQGAEIDSDQEFLALGAANIAAGLSGGFPVSSSGSRTALGAAMGGRTQVASLVSLACVLATLFFLGPVIASFPSAALGAVVIFAALKLIDLREWRRVSRFRRSELVLAVLTTAGVLAFDVLIGIAIAVGLSIIDLLRRLTAPAEAVLGRVPGTPGMYDTADTPAAQPVPGLVVYRYDAPLFFANSVDFRRRALQAALSAETPTRWFLLNAEANGEVDLTAGDEMEQLRRMLDEHGIRFAIARLNEEALAQLERAGIIDAVGRDYVFPTLPTAISAFEEWAAGHPADEPADAESHDAESHNAESHADEPDGGSAAGQPGRRRRRRRHRAGDVSGPDVTSS</sequence>
<evidence type="ECO:0000256" key="6">
    <source>
        <dbReference type="SAM" id="Phobius"/>
    </source>
</evidence>
<dbReference type="AlphaFoldDB" id="A0A5Q2FKC8"/>
<dbReference type="Pfam" id="PF00916">
    <property type="entry name" value="Sulfate_transp"/>
    <property type="match status" value="1"/>
</dbReference>
<evidence type="ECO:0000256" key="5">
    <source>
        <dbReference type="SAM" id="MobiDB-lite"/>
    </source>
</evidence>
<dbReference type="SUPFAM" id="SSF52091">
    <property type="entry name" value="SpoIIaa-like"/>
    <property type="match status" value="1"/>
</dbReference>
<dbReference type="InterPro" id="IPR011547">
    <property type="entry name" value="SLC26A/SulP_dom"/>
</dbReference>
<keyword evidence="2 6" id="KW-0812">Transmembrane</keyword>
<organism evidence="8 9">
    <name type="scientific">Raineyella fluvialis</name>
    <dbReference type="NCBI Taxonomy" id="2662261"/>
    <lineage>
        <taxon>Bacteria</taxon>
        <taxon>Bacillati</taxon>
        <taxon>Actinomycetota</taxon>
        <taxon>Actinomycetes</taxon>
        <taxon>Propionibacteriales</taxon>
        <taxon>Propionibacteriaceae</taxon>
        <taxon>Raineyella</taxon>
    </lineage>
</organism>
<protein>
    <submittedName>
        <fullName evidence="8">Sulfate permease</fullName>
    </submittedName>
</protein>
<dbReference type="GO" id="GO:0016020">
    <property type="term" value="C:membrane"/>
    <property type="evidence" value="ECO:0007669"/>
    <property type="project" value="UniProtKB-SubCell"/>
</dbReference>
<feature type="transmembrane region" description="Helical" evidence="6">
    <location>
        <begin position="199"/>
        <end position="217"/>
    </location>
</feature>